<dbReference type="RefSeq" id="WP_250199727.1">
    <property type="nucleotide sequence ID" value="NZ_CP097636.1"/>
</dbReference>
<keyword evidence="6" id="KW-1185">Reference proteome</keyword>
<dbReference type="SUPFAM" id="SSF46785">
    <property type="entry name" value="Winged helix' DNA-binding domain"/>
    <property type="match status" value="1"/>
</dbReference>
<dbReference type="Gene3D" id="3.30.70.920">
    <property type="match status" value="1"/>
</dbReference>
<dbReference type="SUPFAM" id="SSF54909">
    <property type="entry name" value="Dimeric alpha+beta barrel"/>
    <property type="match status" value="1"/>
</dbReference>
<evidence type="ECO:0000256" key="3">
    <source>
        <dbReference type="ARBA" id="ARBA00023163"/>
    </source>
</evidence>
<dbReference type="Pfam" id="PF01037">
    <property type="entry name" value="AsnC_trans_reg"/>
    <property type="match status" value="1"/>
</dbReference>
<name>A0ABY4SEX6_AQUTE</name>
<evidence type="ECO:0000256" key="1">
    <source>
        <dbReference type="ARBA" id="ARBA00023015"/>
    </source>
</evidence>
<dbReference type="InterPro" id="IPR000485">
    <property type="entry name" value="AsnC-type_HTH_dom"/>
</dbReference>
<dbReference type="PROSITE" id="PS50956">
    <property type="entry name" value="HTH_ASNC_2"/>
    <property type="match status" value="1"/>
</dbReference>
<proteinExistence type="predicted"/>
<dbReference type="PANTHER" id="PTHR30154:SF46">
    <property type="entry name" value="TRANSCRIPTIONAL REGULATORY PROTEIN"/>
    <property type="match status" value="1"/>
</dbReference>
<dbReference type="PRINTS" id="PR00033">
    <property type="entry name" value="HTHASNC"/>
</dbReference>
<dbReference type="InterPro" id="IPR036390">
    <property type="entry name" value="WH_DNA-bd_sf"/>
</dbReference>
<protein>
    <submittedName>
        <fullName evidence="5">Lrp/AsnC family transcriptional regulator</fullName>
    </submittedName>
</protein>
<dbReference type="InterPro" id="IPR019888">
    <property type="entry name" value="Tscrpt_reg_AsnC-like"/>
</dbReference>
<dbReference type="EMBL" id="CP097636">
    <property type="protein sequence ID" value="URI11533.1"/>
    <property type="molecule type" value="Genomic_DNA"/>
</dbReference>
<dbReference type="InterPro" id="IPR036388">
    <property type="entry name" value="WH-like_DNA-bd_sf"/>
</dbReference>
<evidence type="ECO:0000313" key="6">
    <source>
        <dbReference type="Proteomes" id="UP001056201"/>
    </source>
</evidence>
<evidence type="ECO:0000256" key="2">
    <source>
        <dbReference type="ARBA" id="ARBA00023125"/>
    </source>
</evidence>
<dbReference type="Gene3D" id="1.10.10.10">
    <property type="entry name" value="Winged helix-like DNA-binding domain superfamily/Winged helix DNA-binding domain"/>
    <property type="match status" value="1"/>
</dbReference>
<dbReference type="Proteomes" id="UP001056201">
    <property type="component" value="Chromosome 2"/>
</dbReference>
<keyword evidence="1" id="KW-0805">Transcription regulation</keyword>
<gene>
    <name evidence="5" type="ORF">MW290_21580</name>
</gene>
<dbReference type="SMART" id="SM00344">
    <property type="entry name" value="HTH_ASNC"/>
    <property type="match status" value="1"/>
</dbReference>
<organism evidence="5 6">
    <name type="scientific">Aquincola tertiaricarbonis</name>
    <dbReference type="NCBI Taxonomy" id="391953"/>
    <lineage>
        <taxon>Bacteria</taxon>
        <taxon>Pseudomonadati</taxon>
        <taxon>Pseudomonadota</taxon>
        <taxon>Betaproteobacteria</taxon>
        <taxon>Burkholderiales</taxon>
        <taxon>Sphaerotilaceae</taxon>
        <taxon>Aquincola</taxon>
    </lineage>
</organism>
<feature type="domain" description="HTH asnC-type" evidence="4">
    <location>
        <begin position="3"/>
        <end position="64"/>
    </location>
</feature>
<dbReference type="PANTHER" id="PTHR30154">
    <property type="entry name" value="LEUCINE-RESPONSIVE REGULATORY PROTEIN"/>
    <property type="match status" value="1"/>
</dbReference>
<dbReference type="Pfam" id="PF13412">
    <property type="entry name" value="HTH_24"/>
    <property type="match status" value="1"/>
</dbReference>
<keyword evidence="3" id="KW-0804">Transcription</keyword>
<dbReference type="InterPro" id="IPR019887">
    <property type="entry name" value="Tscrpt_reg_AsnC/Lrp_C"/>
</dbReference>
<dbReference type="InterPro" id="IPR011008">
    <property type="entry name" value="Dimeric_a/b-barrel"/>
</dbReference>
<evidence type="ECO:0000259" key="4">
    <source>
        <dbReference type="PROSITE" id="PS50956"/>
    </source>
</evidence>
<keyword evidence="2" id="KW-0238">DNA-binding</keyword>
<evidence type="ECO:0000313" key="5">
    <source>
        <dbReference type="EMBL" id="URI11533.1"/>
    </source>
</evidence>
<sequence>MTIDDHDRRLMHLLRDNGRLTNQELADLVGLSPSQCSRRRIALEQSGLILGYHAHLAPQAEGTPVMGMVEVRLFNQTDKAVEGFNRYVLNEPAVRDVFKLTGDYDYLLKVAVADLAELSQLLTRLSSLRSSVSNLRTSVVLERVKENGVGFEKDAAG</sequence>
<reference evidence="5" key="1">
    <citation type="submission" date="2022-05" db="EMBL/GenBank/DDBJ databases">
        <title>An RpoN-dependent PEP-CTERM gene is involved in floc formation of an Aquincola tertiaricarbonis strain.</title>
        <authorList>
            <person name="Qiu D."/>
            <person name="Xia M."/>
        </authorList>
    </citation>
    <scope>NUCLEOTIDE SEQUENCE</scope>
    <source>
        <strain evidence="5">RN12</strain>
    </source>
</reference>
<accession>A0ABY4SEX6</accession>